<reference evidence="3 4" key="1">
    <citation type="submission" date="2015-01" db="EMBL/GenBank/DDBJ databases">
        <title>The Genome Sequence of Exophiala sideris CBS121828.</title>
        <authorList>
            <consortium name="The Broad Institute Genomics Platform"/>
            <person name="Cuomo C."/>
            <person name="de Hoog S."/>
            <person name="Gorbushina A."/>
            <person name="Stielow B."/>
            <person name="Teixiera M."/>
            <person name="Abouelleil A."/>
            <person name="Chapman S.B."/>
            <person name="Priest M."/>
            <person name="Young S.K."/>
            <person name="Wortman J."/>
            <person name="Nusbaum C."/>
            <person name="Birren B."/>
        </authorList>
    </citation>
    <scope>NUCLEOTIDE SEQUENCE [LARGE SCALE GENOMIC DNA]</scope>
    <source>
        <strain evidence="3 4">CBS 121828</strain>
    </source>
</reference>
<evidence type="ECO:0000313" key="3">
    <source>
        <dbReference type="EMBL" id="KIV77270.1"/>
    </source>
</evidence>
<feature type="compositionally biased region" description="Polar residues" evidence="2">
    <location>
        <begin position="1"/>
        <end position="10"/>
    </location>
</feature>
<feature type="region of interest" description="Disordered" evidence="2">
    <location>
        <begin position="1"/>
        <end position="20"/>
    </location>
</feature>
<dbReference type="EMBL" id="KN846954">
    <property type="protein sequence ID" value="KIV77270.1"/>
    <property type="molecule type" value="Genomic_DNA"/>
</dbReference>
<evidence type="ECO:0000256" key="1">
    <source>
        <dbReference type="SAM" id="Coils"/>
    </source>
</evidence>
<evidence type="ECO:0000313" key="4">
    <source>
        <dbReference type="Proteomes" id="UP000053599"/>
    </source>
</evidence>
<keyword evidence="1" id="KW-0175">Coiled coil</keyword>
<protein>
    <submittedName>
        <fullName evidence="3">Uncharacterized protein</fullName>
    </submittedName>
</protein>
<name>A0A0D1VMQ1_9EURO</name>
<dbReference type="InterPro" id="IPR025212">
    <property type="entry name" value="CAD_CENP-Q"/>
</dbReference>
<dbReference type="Proteomes" id="UP000053599">
    <property type="component" value="Unassembled WGS sequence"/>
</dbReference>
<evidence type="ECO:0000256" key="2">
    <source>
        <dbReference type="SAM" id="MobiDB-lite"/>
    </source>
</evidence>
<accession>A0A0D1VMQ1</accession>
<dbReference type="Pfam" id="PF13094">
    <property type="entry name" value="CENP-Q"/>
    <property type="match status" value="1"/>
</dbReference>
<proteinExistence type="predicted"/>
<dbReference type="AlphaFoldDB" id="A0A0D1VMQ1"/>
<feature type="region of interest" description="Disordered" evidence="2">
    <location>
        <begin position="168"/>
        <end position="233"/>
    </location>
</feature>
<dbReference type="STRING" id="1016849.A0A0D1VMQ1"/>
<dbReference type="OrthoDB" id="2420947at2759"/>
<sequence length="291" mass="32329">MGASKTSSSSTRKHFATLEPRIKNISQATIQKKWKPLPTTSQDKIRQLLLNIKSKRSGSAARIPPISRARTSKSKTAIKEEEYEKIVEEIADKLVSRLPRMPFPPTPASTSLDDTPFDLSNTLHRVSSLQSQLTTNIQSAHLLRRQIKREQRALKQDRAELTALERGLKSSSELRRKKERGLHPIARQLDTNEDDGVGVDQIERINTIAGISKSAGQPDPGSLTSPNSDEDADLEPLLNQLRSHLLSMQNNVAGMKPVLAAVDETKMALDLFAARKLDPETLRRLHSVQGS</sequence>
<gene>
    <name evidence="3" type="ORF">PV11_09081</name>
</gene>
<organism evidence="3 4">
    <name type="scientific">Exophiala sideris</name>
    <dbReference type="NCBI Taxonomy" id="1016849"/>
    <lineage>
        <taxon>Eukaryota</taxon>
        <taxon>Fungi</taxon>
        <taxon>Dikarya</taxon>
        <taxon>Ascomycota</taxon>
        <taxon>Pezizomycotina</taxon>
        <taxon>Eurotiomycetes</taxon>
        <taxon>Chaetothyriomycetidae</taxon>
        <taxon>Chaetothyriales</taxon>
        <taxon>Herpotrichiellaceae</taxon>
        <taxon>Exophiala</taxon>
    </lineage>
</organism>
<feature type="coiled-coil region" evidence="1">
    <location>
        <begin position="140"/>
        <end position="167"/>
    </location>
</feature>
<dbReference type="HOGENOM" id="CLU_058654_0_0_1"/>